<protein>
    <submittedName>
        <fullName evidence="2">Uncharacterized protein</fullName>
    </submittedName>
</protein>
<dbReference type="KEGG" id="parq:DSM112329_02772"/>
<evidence type="ECO:0000313" key="2">
    <source>
        <dbReference type="EMBL" id="XAY05912.1"/>
    </source>
</evidence>
<sequence>MLALVLHNLRPPRPRRLLVPLLLLVVCGLAAIAGAIVGDPMLSGGGLGVLSAALPPSLLYAYASEPPEDDGGGGDGPGGNRPNDPSGPDGRGGDDGLDWGAFDTQRREWERTPIGA</sequence>
<dbReference type="EMBL" id="CP114014">
    <property type="protein sequence ID" value="XAY05912.1"/>
    <property type="molecule type" value="Genomic_DNA"/>
</dbReference>
<accession>A0AAU7AW79</accession>
<feature type="compositionally biased region" description="Basic and acidic residues" evidence="1">
    <location>
        <begin position="104"/>
        <end position="116"/>
    </location>
</feature>
<evidence type="ECO:0000256" key="1">
    <source>
        <dbReference type="SAM" id="MobiDB-lite"/>
    </source>
</evidence>
<feature type="region of interest" description="Disordered" evidence="1">
    <location>
        <begin position="62"/>
        <end position="116"/>
    </location>
</feature>
<name>A0AAU7AW79_9ACTN</name>
<gene>
    <name evidence="2" type="ORF">DSM112329_02772</name>
</gene>
<dbReference type="AlphaFoldDB" id="A0AAU7AW79"/>
<dbReference type="RefSeq" id="WP_354702414.1">
    <property type="nucleotide sequence ID" value="NZ_CP114014.1"/>
</dbReference>
<organism evidence="2">
    <name type="scientific">Paraconexibacter sp. AEG42_29</name>
    <dbReference type="NCBI Taxonomy" id="2997339"/>
    <lineage>
        <taxon>Bacteria</taxon>
        <taxon>Bacillati</taxon>
        <taxon>Actinomycetota</taxon>
        <taxon>Thermoleophilia</taxon>
        <taxon>Solirubrobacterales</taxon>
        <taxon>Paraconexibacteraceae</taxon>
        <taxon>Paraconexibacter</taxon>
    </lineage>
</organism>
<proteinExistence type="predicted"/>
<reference evidence="2" key="1">
    <citation type="submission" date="2022-12" db="EMBL/GenBank/DDBJ databases">
        <title>Paraconexibacter alkalitolerans sp. nov. and Baekduia alba sp. nov., isolated from soil and emended description of the genera Paraconexibacter (Chun et al., 2020) and Baekduia (An et al., 2020).</title>
        <authorList>
            <person name="Vieira S."/>
            <person name="Huber K.J."/>
            <person name="Geppert A."/>
            <person name="Wolf J."/>
            <person name="Neumann-Schaal M."/>
            <person name="Muesken M."/>
            <person name="Overmann J."/>
        </authorList>
    </citation>
    <scope>NUCLEOTIDE SEQUENCE</scope>
    <source>
        <strain evidence="2">AEG42_29</strain>
    </source>
</reference>